<dbReference type="InterPro" id="IPR011990">
    <property type="entry name" value="TPR-like_helical_dom_sf"/>
</dbReference>
<dbReference type="EMBL" id="JBHTIA010000003">
    <property type="protein sequence ID" value="MFD0764071.1"/>
    <property type="molecule type" value="Genomic_DNA"/>
</dbReference>
<protein>
    <recommendedName>
        <fullName evidence="2">histidine kinase</fullName>
        <ecNumber evidence="2">2.7.13.3</ecNumber>
    </recommendedName>
</protein>
<dbReference type="CDD" id="cd00082">
    <property type="entry name" value="HisKA"/>
    <property type="match status" value="1"/>
</dbReference>
<keyword evidence="3" id="KW-0597">Phosphoprotein</keyword>
<dbReference type="InterPro" id="IPR036097">
    <property type="entry name" value="HisK_dim/P_sf"/>
</dbReference>
<evidence type="ECO:0000313" key="8">
    <source>
        <dbReference type="Proteomes" id="UP001597073"/>
    </source>
</evidence>
<dbReference type="Gene3D" id="3.30.565.10">
    <property type="entry name" value="Histidine kinase-like ATPase, C-terminal domain"/>
    <property type="match status" value="1"/>
</dbReference>
<dbReference type="Pfam" id="PF02518">
    <property type="entry name" value="HATPase_c"/>
    <property type="match status" value="1"/>
</dbReference>
<dbReference type="Proteomes" id="UP001597073">
    <property type="component" value="Unassembled WGS sequence"/>
</dbReference>
<dbReference type="Gene3D" id="1.25.40.10">
    <property type="entry name" value="Tetratricopeptide repeat domain"/>
    <property type="match status" value="2"/>
</dbReference>
<sequence length="698" mass="78234">MQHNAKIDSLKKELSATLSGSSSYVKPQTIDKIVELADELYESAPDSTIRYAQFAISSSKKTNYINGVAAGNRLLGLVNSFRGNYDIAAKNYNTALQLYTQTKNEMGVSDAYLGLGRVQDFLGDYDKAISYFHKALSIRKRLGDQLQIAHCYALLGITYDNKGDLNKALDNYFKSLSIDLKLNDQLAAADNYCNIGVVMQHLELYPKALEYFNKANSLWLKLDDKQGISTAYQNIGEVLMAQKHYKQAYPFFEKASKLYHELGDEEGIGLIYYNIGLYYYHTGNPASAIDFMNKSIASAKKSDIGYNLANAYTGMALVYNLEKNYPEAYKYAVMAYNTANRIKSLSLTADATLQVSDALAGLKKFTGAYQKHKEYTLLRDSLKSDESLQKFTSYNQTIAFEEAQRKTAQKEAQLVDKLAQQRRANAVYAIVIVIISIMLVFYYNAKRKQLKVNALLAQKNLEFIEQAEKLNDLNHLKDRLISILAHDLRAPLSTLRSAFSLFISKDVTDKEFVEMVPVVFSKLEHTSDFLDTLLFWINSQVDNLAETIKDFCLCDIVKEELRLLDEQFKNKNITCLNSVGKGHVVMADPKSIRIVVHNLLTNAIKFSHRDSAIEISAKHGDGNIELIITDHGIGMSDDQLKRLFAGKVTSQAGTMNETGTGMGLIFCKDLVEKYQGTITAKSIAGKGTEFSFTLPAYT</sequence>
<dbReference type="Gene3D" id="1.10.287.130">
    <property type="match status" value="1"/>
</dbReference>
<evidence type="ECO:0000259" key="6">
    <source>
        <dbReference type="PROSITE" id="PS50109"/>
    </source>
</evidence>
<dbReference type="SUPFAM" id="SSF47384">
    <property type="entry name" value="Homodimeric domain of signal transducing histidine kinase"/>
    <property type="match status" value="1"/>
</dbReference>
<dbReference type="InterPro" id="IPR003661">
    <property type="entry name" value="HisK_dim/P_dom"/>
</dbReference>
<dbReference type="InterPro" id="IPR004358">
    <property type="entry name" value="Sig_transdc_His_kin-like_C"/>
</dbReference>
<dbReference type="SUPFAM" id="SSF48452">
    <property type="entry name" value="TPR-like"/>
    <property type="match status" value="2"/>
</dbReference>
<evidence type="ECO:0000256" key="1">
    <source>
        <dbReference type="ARBA" id="ARBA00000085"/>
    </source>
</evidence>
<dbReference type="Pfam" id="PF13181">
    <property type="entry name" value="TPR_8"/>
    <property type="match status" value="1"/>
</dbReference>
<keyword evidence="5" id="KW-0472">Membrane</keyword>
<name>A0ABW2ZD12_9SPHI</name>
<feature type="transmembrane region" description="Helical" evidence="5">
    <location>
        <begin position="426"/>
        <end position="445"/>
    </location>
</feature>
<feature type="repeat" description="TPR" evidence="4">
    <location>
        <begin position="149"/>
        <end position="182"/>
    </location>
</feature>
<dbReference type="SMART" id="SM00028">
    <property type="entry name" value="TPR"/>
    <property type="match status" value="7"/>
</dbReference>
<dbReference type="PROSITE" id="PS50109">
    <property type="entry name" value="HIS_KIN"/>
    <property type="match status" value="1"/>
</dbReference>
<dbReference type="Pfam" id="PF13424">
    <property type="entry name" value="TPR_12"/>
    <property type="match status" value="2"/>
</dbReference>
<dbReference type="RefSeq" id="WP_377138904.1">
    <property type="nucleotide sequence ID" value="NZ_JBHTIA010000003.1"/>
</dbReference>
<gene>
    <name evidence="7" type="ORF">ACFQZI_04365</name>
</gene>
<dbReference type="InterPro" id="IPR005467">
    <property type="entry name" value="His_kinase_dom"/>
</dbReference>
<dbReference type="PROSITE" id="PS50293">
    <property type="entry name" value="TPR_REGION"/>
    <property type="match status" value="1"/>
</dbReference>
<comment type="catalytic activity">
    <reaction evidence="1">
        <text>ATP + protein L-histidine = ADP + protein N-phospho-L-histidine.</text>
        <dbReference type="EC" id="2.7.13.3"/>
    </reaction>
</comment>
<organism evidence="7 8">
    <name type="scientific">Mucilaginibacter lutimaris</name>
    <dbReference type="NCBI Taxonomy" id="931629"/>
    <lineage>
        <taxon>Bacteria</taxon>
        <taxon>Pseudomonadati</taxon>
        <taxon>Bacteroidota</taxon>
        <taxon>Sphingobacteriia</taxon>
        <taxon>Sphingobacteriales</taxon>
        <taxon>Sphingobacteriaceae</taxon>
        <taxon>Mucilaginibacter</taxon>
    </lineage>
</organism>
<dbReference type="PRINTS" id="PR00344">
    <property type="entry name" value="BCTRLSENSOR"/>
</dbReference>
<comment type="caution">
    <text evidence="7">The sequence shown here is derived from an EMBL/GenBank/DDBJ whole genome shotgun (WGS) entry which is preliminary data.</text>
</comment>
<dbReference type="PROSITE" id="PS50005">
    <property type="entry name" value="TPR"/>
    <property type="match status" value="3"/>
</dbReference>
<dbReference type="SUPFAM" id="SSF55874">
    <property type="entry name" value="ATPase domain of HSP90 chaperone/DNA topoisomerase II/histidine kinase"/>
    <property type="match status" value="1"/>
</dbReference>
<keyword evidence="5" id="KW-1133">Transmembrane helix</keyword>
<proteinExistence type="predicted"/>
<keyword evidence="8" id="KW-1185">Reference proteome</keyword>
<evidence type="ECO:0000256" key="4">
    <source>
        <dbReference type="PROSITE-ProRule" id="PRU00339"/>
    </source>
</evidence>
<evidence type="ECO:0000256" key="2">
    <source>
        <dbReference type="ARBA" id="ARBA00012438"/>
    </source>
</evidence>
<dbReference type="SMART" id="SM00387">
    <property type="entry name" value="HATPase_c"/>
    <property type="match status" value="1"/>
</dbReference>
<keyword evidence="5" id="KW-0812">Transmembrane</keyword>
<evidence type="ECO:0000313" key="7">
    <source>
        <dbReference type="EMBL" id="MFD0764071.1"/>
    </source>
</evidence>
<dbReference type="InterPro" id="IPR036890">
    <property type="entry name" value="HATPase_C_sf"/>
</dbReference>
<reference evidence="8" key="1">
    <citation type="journal article" date="2019" name="Int. J. Syst. Evol. Microbiol.">
        <title>The Global Catalogue of Microorganisms (GCM) 10K type strain sequencing project: providing services to taxonomists for standard genome sequencing and annotation.</title>
        <authorList>
            <consortium name="The Broad Institute Genomics Platform"/>
            <consortium name="The Broad Institute Genome Sequencing Center for Infectious Disease"/>
            <person name="Wu L."/>
            <person name="Ma J."/>
        </authorList>
    </citation>
    <scope>NUCLEOTIDE SEQUENCE [LARGE SCALE GENOMIC DNA]</scope>
    <source>
        <strain evidence="8">CCUG 60742</strain>
    </source>
</reference>
<dbReference type="InterPro" id="IPR019734">
    <property type="entry name" value="TPR_rpt"/>
</dbReference>
<evidence type="ECO:0000256" key="5">
    <source>
        <dbReference type="SAM" id="Phobius"/>
    </source>
</evidence>
<dbReference type="InterPro" id="IPR003594">
    <property type="entry name" value="HATPase_dom"/>
</dbReference>
<feature type="repeat" description="TPR" evidence="4">
    <location>
        <begin position="109"/>
        <end position="142"/>
    </location>
</feature>
<keyword evidence="4" id="KW-0802">TPR repeat</keyword>
<feature type="repeat" description="TPR" evidence="4">
    <location>
        <begin position="229"/>
        <end position="262"/>
    </location>
</feature>
<feature type="domain" description="Histidine kinase" evidence="6">
    <location>
        <begin position="483"/>
        <end position="698"/>
    </location>
</feature>
<dbReference type="PANTHER" id="PTHR43547:SF2">
    <property type="entry name" value="HYBRID SIGNAL TRANSDUCTION HISTIDINE KINASE C"/>
    <property type="match status" value="1"/>
</dbReference>
<dbReference type="EC" id="2.7.13.3" evidence="2"/>
<accession>A0ABW2ZD12</accession>
<evidence type="ECO:0000256" key="3">
    <source>
        <dbReference type="ARBA" id="ARBA00022553"/>
    </source>
</evidence>
<dbReference type="PANTHER" id="PTHR43547">
    <property type="entry name" value="TWO-COMPONENT HISTIDINE KINASE"/>
    <property type="match status" value="1"/>
</dbReference>